<organism evidence="3 4">
    <name type="scientific">Loxostege sticticalis</name>
    <name type="common">Beet webworm moth</name>
    <dbReference type="NCBI Taxonomy" id="481309"/>
    <lineage>
        <taxon>Eukaryota</taxon>
        <taxon>Metazoa</taxon>
        <taxon>Ecdysozoa</taxon>
        <taxon>Arthropoda</taxon>
        <taxon>Hexapoda</taxon>
        <taxon>Insecta</taxon>
        <taxon>Pterygota</taxon>
        <taxon>Neoptera</taxon>
        <taxon>Endopterygota</taxon>
        <taxon>Lepidoptera</taxon>
        <taxon>Glossata</taxon>
        <taxon>Ditrysia</taxon>
        <taxon>Pyraloidea</taxon>
        <taxon>Crambidae</taxon>
        <taxon>Pyraustinae</taxon>
        <taxon>Loxostege</taxon>
    </lineage>
</organism>
<dbReference type="PANTHER" id="PTHR21505:SF15">
    <property type="entry name" value="RE18252P"/>
    <property type="match status" value="1"/>
</dbReference>
<name>A0ABR3HK92_LOXSC</name>
<feature type="compositionally biased region" description="Polar residues" evidence="1">
    <location>
        <begin position="96"/>
        <end position="110"/>
    </location>
</feature>
<feature type="compositionally biased region" description="Polar residues" evidence="1">
    <location>
        <begin position="167"/>
        <end position="178"/>
    </location>
</feature>
<evidence type="ECO:0000313" key="3">
    <source>
        <dbReference type="EMBL" id="KAL0870834.1"/>
    </source>
</evidence>
<dbReference type="SMART" id="SM00595">
    <property type="entry name" value="MADF"/>
    <property type="match status" value="1"/>
</dbReference>
<feature type="domain" description="MADF" evidence="2">
    <location>
        <begin position="12"/>
        <end position="96"/>
    </location>
</feature>
<dbReference type="Proteomes" id="UP001549920">
    <property type="component" value="Unassembled WGS sequence"/>
</dbReference>
<evidence type="ECO:0000313" key="4">
    <source>
        <dbReference type="Proteomes" id="UP001549920"/>
    </source>
</evidence>
<feature type="region of interest" description="Disordered" evidence="1">
    <location>
        <begin position="96"/>
        <end position="126"/>
    </location>
</feature>
<protein>
    <recommendedName>
        <fullName evidence="2">MADF domain-containing protein</fullName>
    </recommendedName>
</protein>
<feature type="compositionally biased region" description="Acidic residues" evidence="1">
    <location>
        <begin position="111"/>
        <end position="123"/>
    </location>
</feature>
<accession>A0ABR3HK92</accession>
<dbReference type="PANTHER" id="PTHR21505">
    <property type="entry name" value="MADF DOMAIN-CONTAINING PROTEIN-RELATED"/>
    <property type="match status" value="1"/>
</dbReference>
<evidence type="ECO:0000259" key="2">
    <source>
        <dbReference type="PROSITE" id="PS51029"/>
    </source>
</evidence>
<sequence>MTYNWETSAIFELIDLFRDRPVLWDVDREDHRDRSAKSAAWQEIAAHFGLDKYVVERKMKILISQYRRELQVRCQKGDASKWYAFNRLSFLKGPNTANGSASGTFSQNQPEYEEEESEDEESYSDNKSRIERFNANSPVSAPSQPITPRSVGTIAATLQTLPRLESVASTATQQTPPRQESVAPTAARKRLRSPESDVVSRKKPRCSAYATNKMIKMLCKDRKSRDEFTVFGEYIANKLRNINNHGARNTVQHHISNILYNAEMGKYDVVTNTNQQTNEAVESSEQNEVRLATESSEGSSSTVEVQIKQEQQEEVSPY</sequence>
<dbReference type="InterPro" id="IPR006578">
    <property type="entry name" value="MADF-dom"/>
</dbReference>
<reference evidence="3 4" key="1">
    <citation type="submission" date="2024-06" db="EMBL/GenBank/DDBJ databases">
        <title>A chromosome-level genome assembly of beet webworm, Loxostege sticticalis.</title>
        <authorList>
            <person name="Zhang Y."/>
        </authorList>
    </citation>
    <scope>NUCLEOTIDE SEQUENCE [LARGE SCALE GENOMIC DNA]</scope>
    <source>
        <strain evidence="3">AQ026</strain>
        <tissue evidence="3">Whole body</tissue>
    </source>
</reference>
<evidence type="ECO:0000256" key="1">
    <source>
        <dbReference type="SAM" id="MobiDB-lite"/>
    </source>
</evidence>
<keyword evidence="4" id="KW-1185">Reference proteome</keyword>
<dbReference type="Pfam" id="PF10545">
    <property type="entry name" value="MADF_DNA_bdg"/>
    <property type="match status" value="1"/>
</dbReference>
<feature type="compositionally biased region" description="Low complexity" evidence="1">
    <location>
        <begin position="293"/>
        <end position="309"/>
    </location>
</feature>
<dbReference type="PROSITE" id="PS51029">
    <property type="entry name" value="MADF"/>
    <property type="match status" value="1"/>
</dbReference>
<feature type="region of interest" description="Disordered" evidence="1">
    <location>
        <begin position="278"/>
        <end position="318"/>
    </location>
</feature>
<proteinExistence type="predicted"/>
<comment type="caution">
    <text evidence="3">The sequence shown here is derived from an EMBL/GenBank/DDBJ whole genome shotgun (WGS) entry which is preliminary data.</text>
</comment>
<dbReference type="EMBL" id="JBEUOH010000017">
    <property type="protein sequence ID" value="KAL0870834.1"/>
    <property type="molecule type" value="Genomic_DNA"/>
</dbReference>
<feature type="region of interest" description="Disordered" evidence="1">
    <location>
        <begin position="167"/>
        <end position="204"/>
    </location>
</feature>
<gene>
    <name evidence="3" type="ORF">ABMA27_004679</name>
</gene>